<dbReference type="Proteomes" id="UP000800093">
    <property type="component" value="Unassembled WGS sequence"/>
</dbReference>
<evidence type="ECO:0000313" key="1">
    <source>
        <dbReference type="EMBL" id="KAF2267207.1"/>
    </source>
</evidence>
<name>A0A9P4N5L2_9PLEO</name>
<organism evidence="1 2">
    <name type="scientific">Lojkania enalia</name>
    <dbReference type="NCBI Taxonomy" id="147567"/>
    <lineage>
        <taxon>Eukaryota</taxon>
        <taxon>Fungi</taxon>
        <taxon>Dikarya</taxon>
        <taxon>Ascomycota</taxon>
        <taxon>Pezizomycotina</taxon>
        <taxon>Dothideomycetes</taxon>
        <taxon>Pleosporomycetidae</taxon>
        <taxon>Pleosporales</taxon>
        <taxon>Pleosporales incertae sedis</taxon>
        <taxon>Lojkania</taxon>
    </lineage>
</organism>
<dbReference type="InterPro" id="IPR016181">
    <property type="entry name" value="Acyl_CoA_acyltransferase"/>
</dbReference>
<dbReference type="Gene3D" id="3.40.630.30">
    <property type="match status" value="1"/>
</dbReference>
<dbReference type="AlphaFoldDB" id="A0A9P4N5L2"/>
<comment type="caution">
    <text evidence="1">The sequence shown here is derived from an EMBL/GenBank/DDBJ whole genome shotgun (WGS) entry which is preliminary data.</text>
</comment>
<reference evidence="2" key="1">
    <citation type="journal article" date="2020" name="Stud. Mycol.">
        <title>101 Dothideomycetes genomes: A test case for predicting lifestyles and emergence of pathogens.</title>
        <authorList>
            <person name="Haridas S."/>
            <person name="Albert R."/>
            <person name="Binder M."/>
            <person name="Bloem J."/>
            <person name="LaButti K."/>
            <person name="Salamov A."/>
            <person name="Andreopoulos B."/>
            <person name="Baker S."/>
            <person name="Barry K."/>
            <person name="Bills G."/>
            <person name="Bluhm B."/>
            <person name="Cannon C."/>
            <person name="Castanera R."/>
            <person name="Culley D."/>
            <person name="Daum C."/>
            <person name="Ezra D."/>
            <person name="Gonzalez J."/>
            <person name="Henrissat B."/>
            <person name="Kuo A."/>
            <person name="Liang C."/>
            <person name="Lipzen A."/>
            <person name="Lutzoni F."/>
            <person name="Magnuson J."/>
            <person name="Mondo S."/>
            <person name="Nolan M."/>
            <person name="Ohm R."/>
            <person name="Pangilinan J."/>
            <person name="Park H.-J."/>
            <person name="Ramirez L."/>
            <person name="Alfaro M."/>
            <person name="Sun H."/>
            <person name="Tritt A."/>
            <person name="Yoshinaga Y."/>
            <person name="Zwiers L.-H."/>
            <person name="Turgeon B."/>
            <person name="Goodwin S."/>
            <person name="Spatafora J."/>
            <person name="Crous P."/>
            <person name="Grigoriev I."/>
        </authorList>
    </citation>
    <scope>NUCLEOTIDE SEQUENCE [LARGE SCALE GENOMIC DNA]</scope>
    <source>
        <strain evidence="2">CBS 304.66</strain>
    </source>
</reference>
<sequence>MSTAQPSHLSQPILFYLDDLKANLDLVAQIISLANTAFWRSKKNSPEQWEVVECMRFQSPEDLFRMVGIAGVMAIICVVEDGSAKAGNKWKNENKVVGCATAVPWDKADGLWPVDKRNGVEEGWEIKAVCVDGDVRFAKQGLAINMLQTLQDWAIQKEIEIARMNGKIGDDGNRVARFWIQAAECLNGEYWRKRGYTEVRKAVQGHRLWDCKTNFELVVLVKEVVFRVNT</sequence>
<keyword evidence="2" id="KW-1185">Reference proteome</keyword>
<protein>
    <submittedName>
        <fullName evidence="1">Uncharacterized protein</fullName>
    </submittedName>
</protein>
<gene>
    <name evidence="1" type="ORF">CC78DRAFT_92926</name>
</gene>
<proteinExistence type="predicted"/>
<evidence type="ECO:0000313" key="2">
    <source>
        <dbReference type="Proteomes" id="UP000800093"/>
    </source>
</evidence>
<dbReference type="OrthoDB" id="3745836at2759"/>
<accession>A0A9P4N5L2</accession>
<dbReference type="SUPFAM" id="SSF55729">
    <property type="entry name" value="Acyl-CoA N-acyltransferases (Nat)"/>
    <property type="match status" value="1"/>
</dbReference>
<dbReference type="EMBL" id="ML986593">
    <property type="protein sequence ID" value="KAF2267207.1"/>
    <property type="molecule type" value="Genomic_DNA"/>
</dbReference>